<name>A0ABW5M2X2_9BACT</name>
<reference evidence="2" key="1">
    <citation type="journal article" date="2019" name="Int. J. Syst. Evol. Microbiol.">
        <title>The Global Catalogue of Microorganisms (GCM) 10K type strain sequencing project: providing services to taxonomists for standard genome sequencing and annotation.</title>
        <authorList>
            <consortium name="The Broad Institute Genomics Platform"/>
            <consortium name="The Broad Institute Genome Sequencing Center for Infectious Disease"/>
            <person name="Wu L."/>
            <person name="Ma J."/>
        </authorList>
    </citation>
    <scope>NUCLEOTIDE SEQUENCE [LARGE SCALE GENOMIC DNA]</scope>
    <source>
        <strain evidence="2">KCTC 42805</strain>
    </source>
</reference>
<evidence type="ECO:0000313" key="1">
    <source>
        <dbReference type="EMBL" id="MFD2570426.1"/>
    </source>
</evidence>
<sequence>MNIYKQKPFFVFRNQANQQDTLTIEYKAETQYCGGEECGAACEREQVILTSRSNSMLATTIEAKDNNLIAVYNGLDTNRPYVGLGLAQKSIYAKSSIIKAQYSEEYPYNSGLITVFKASCTGSQDCTSLNMPHIVISRQYGLLEYTDKVGNTWILIN</sequence>
<dbReference type="Proteomes" id="UP001597469">
    <property type="component" value="Unassembled WGS sequence"/>
</dbReference>
<dbReference type="EMBL" id="JBHULN010000003">
    <property type="protein sequence ID" value="MFD2570426.1"/>
    <property type="molecule type" value="Genomic_DNA"/>
</dbReference>
<evidence type="ECO:0000313" key="2">
    <source>
        <dbReference type="Proteomes" id="UP001597469"/>
    </source>
</evidence>
<gene>
    <name evidence="1" type="ORF">ACFSUS_07260</name>
</gene>
<accession>A0ABW5M2X2</accession>
<protein>
    <submittedName>
        <fullName evidence="1">Uncharacterized protein</fullName>
    </submittedName>
</protein>
<proteinExistence type="predicted"/>
<comment type="caution">
    <text evidence="1">The sequence shown here is derived from an EMBL/GenBank/DDBJ whole genome shotgun (WGS) entry which is preliminary data.</text>
</comment>
<keyword evidence="2" id="KW-1185">Reference proteome</keyword>
<organism evidence="1 2">
    <name type="scientific">Spirosoma soli</name>
    <dbReference type="NCBI Taxonomy" id="1770529"/>
    <lineage>
        <taxon>Bacteria</taxon>
        <taxon>Pseudomonadati</taxon>
        <taxon>Bacteroidota</taxon>
        <taxon>Cytophagia</taxon>
        <taxon>Cytophagales</taxon>
        <taxon>Cytophagaceae</taxon>
        <taxon>Spirosoma</taxon>
    </lineage>
</organism>